<dbReference type="AlphaFoldDB" id="A0A9W8JXU6"/>
<name>A0A9W8JXU6_9AGAR</name>
<comment type="caution">
    <text evidence="2">The sequence shown here is derived from an EMBL/GenBank/DDBJ whole genome shotgun (WGS) entry which is preliminary data.</text>
</comment>
<dbReference type="Proteomes" id="UP001148786">
    <property type="component" value="Unassembled WGS sequence"/>
</dbReference>
<reference evidence="2" key="1">
    <citation type="submission" date="2022-07" db="EMBL/GenBank/DDBJ databases">
        <title>Genome Sequence of Agrocybe chaxingu.</title>
        <authorList>
            <person name="Buettner E."/>
        </authorList>
    </citation>
    <scope>NUCLEOTIDE SEQUENCE</scope>
    <source>
        <strain evidence="2">MP-N11</strain>
    </source>
</reference>
<protein>
    <recommendedName>
        <fullName evidence="1">DUF6589 domain-containing protein</fullName>
    </recommendedName>
</protein>
<evidence type="ECO:0000313" key="3">
    <source>
        <dbReference type="Proteomes" id="UP001148786"/>
    </source>
</evidence>
<dbReference type="EMBL" id="JANKHO010002170">
    <property type="protein sequence ID" value="KAJ3494148.1"/>
    <property type="molecule type" value="Genomic_DNA"/>
</dbReference>
<feature type="domain" description="DUF6589" evidence="1">
    <location>
        <begin position="1"/>
        <end position="259"/>
    </location>
</feature>
<evidence type="ECO:0000259" key="1">
    <source>
        <dbReference type="Pfam" id="PF20231"/>
    </source>
</evidence>
<keyword evidence="3" id="KW-1185">Reference proteome</keyword>
<dbReference type="InterPro" id="IPR046496">
    <property type="entry name" value="DUF6589"/>
</dbReference>
<proteinExistence type="predicted"/>
<organism evidence="2 3">
    <name type="scientific">Agrocybe chaxingu</name>
    <dbReference type="NCBI Taxonomy" id="84603"/>
    <lineage>
        <taxon>Eukaryota</taxon>
        <taxon>Fungi</taxon>
        <taxon>Dikarya</taxon>
        <taxon>Basidiomycota</taxon>
        <taxon>Agaricomycotina</taxon>
        <taxon>Agaricomycetes</taxon>
        <taxon>Agaricomycetidae</taxon>
        <taxon>Agaricales</taxon>
        <taxon>Agaricineae</taxon>
        <taxon>Strophariaceae</taxon>
        <taxon>Agrocybe</taxon>
    </lineage>
</organism>
<evidence type="ECO:0000313" key="2">
    <source>
        <dbReference type="EMBL" id="KAJ3494148.1"/>
    </source>
</evidence>
<gene>
    <name evidence="2" type="ORF">NLJ89_g10869</name>
</gene>
<dbReference type="OrthoDB" id="3251235at2759"/>
<dbReference type="Pfam" id="PF20231">
    <property type="entry name" value="DUF6589"/>
    <property type="match status" value="1"/>
</dbReference>
<sequence>MAFANSLHKQYLGTSKSRGLKQAFQLLEKKGLTKVLTKGPFFHDLDEALHHVAEAHFREDWLVLGQVESLADLRKQSPKQLVDLAEKIVRRRASSEALDNMDSRPANQRDDQVRHLIMWNRDILQYIALDNAIRNGDVGLMEDMLPHLFFRFVGGGNNKYAGEIMETLQGLHREWSPEVKKFVRHHCWVMNLSGKPGMFCGIDKVQEHNIKEVKVTYRSEGPNIKWEYLKKLHPAITTIRTTATHIEKDFGTLSRGAKHTKPSKEKDVTKLQKSYRISGYHNYKAGRRVKTKALIPDYATLGAIKVQTGKVLQRWNDLRSFERSTTEIWEHLLDDEI</sequence>
<accession>A0A9W8JXU6</accession>